<dbReference type="PANTHER" id="PTHR16214:SF3">
    <property type="entry name" value="TRANSMEMBRANE PROTEIN 260"/>
    <property type="match status" value="1"/>
</dbReference>
<dbReference type="AlphaFoldDB" id="A0A1I7MXD4"/>
<feature type="transmembrane region" description="Helical" evidence="1">
    <location>
        <begin position="178"/>
        <end position="208"/>
    </location>
</feature>
<keyword evidence="1" id="KW-0472">Membrane</keyword>
<dbReference type="InterPro" id="IPR052724">
    <property type="entry name" value="GT117_domain-containing"/>
</dbReference>
<organism evidence="2 3">
    <name type="scientific">Thermoflavifilum thermophilum</name>
    <dbReference type="NCBI Taxonomy" id="1393122"/>
    <lineage>
        <taxon>Bacteria</taxon>
        <taxon>Pseudomonadati</taxon>
        <taxon>Bacteroidota</taxon>
        <taxon>Chitinophagia</taxon>
        <taxon>Chitinophagales</taxon>
        <taxon>Chitinophagaceae</taxon>
        <taxon>Thermoflavifilum</taxon>
    </lineage>
</organism>
<keyword evidence="1" id="KW-0812">Transmembrane</keyword>
<evidence type="ECO:0000313" key="3">
    <source>
        <dbReference type="Proteomes" id="UP000199537"/>
    </source>
</evidence>
<feature type="transmembrane region" description="Helical" evidence="1">
    <location>
        <begin position="498"/>
        <end position="514"/>
    </location>
</feature>
<feature type="transmembrane region" description="Helical" evidence="1">
    <location>
        <begin position="147"/>
        <end position="166"/>
    </location>
</feature>
<feature type="transmembrane region" description="Helical" evidence="1">
    <location>
        <begin position="120"/>
        <end position="140"/>
    </location>
</feature>
<accession>A0A1I7MXD4</accession>
<feature type="transmembrane region" description="Helical" evidence="1">
    <location>
        <begin position="288"/>
        <end position="312"/>
    </location>
</feature>
<feature type="transmembrane region" description="Helical" evidence="1">
    <location>
        <begin position="53"/>
        <end position="70"/>
    </location>
</feature>
<evidence type="ECO:0000256" key="1">
    <source>
        <dbReference type="SAM" id="Phobius"/>
    </source>
</evidence>
<feature type="transmembrane region" description="Helical" evidence="1">
    <location>
        <begin position="584"/>
        <end position="602"/>
    </location>
</feature>
<name>A0A1I7MXD4_9BACT</name>
<reference evidence="3" key="1">
    <citation type="submission" date="2016-10" db="EMBL/GenBank/DDBJ databases">
        <authorList>
            <person name="Varghese N."/>
            <person name="Submissions S."/>
        </authorList>
    </citation>
    <scope>NUCLEOTIDE SEQUENCE [LARGE SCALE GENOMIC DNA]</scope>
    <source>
        <strain evidence="3">DSM 14807</strain>
    </source>
</reference>
<feature type="transmembrane region" description="Helical" evidence="1">
    <location>
        <begin position="551"/>
        <end position="572"/>
    </location>
</feature>
<sequence length="1014" mass="115353">MKIDFRKANLITGWIVCIIACTVYLMTREATVSFWDCGEFVPSAYKLEISHPPGAPLFILLGRLFIILLHSTPQNAAYHMNALASISSGLTIMFLFWTITHLARRMVEKRGEELTEGKKILILGAGVVGALAFTFSDSFWFSAVESIVFGVSPLFIAMAFWAILKWEEVADQPYADRWIILIAYIIGLSIGVHLLSILSIPAVVMTYYYRKFKPNVKKTIVAFLIACALTGFVQIVLIQDTVKLIGAFDLLFVNGLGLPFNSGSITCIVLIAAGITAGLIYAYRRKKYYLHLALLSLSFILIGYSTYFVILIRANAYPPVDMQNVTNPITLVSYLDRSQYGTWPIIYGPDFTAQPIGTQVIGNVYKKDTATGRYIVVGKKLKAVYNSADEHLFPRVWDNDNSQGHVSFYQHELGLAKGEKPTFGDAVYFFFRDQLWWMYFRYLLWNYAGRQNDIQGIYPDNTRDGNWITGISFIDNWRLGDQSKMPDSLKHNKAHNKLYMLPLLLGIIGLIYQYKRSRHEFYVVFLLFFFTGIAIVIYLNQGLPQPRERDYSYVGSFYAFAIWIGLGVIGLYDLISKHAQPKAGYAALLSVACLGVPILMASQEWDDHDRSQKTLARDIAKDYLNSCAHNAILFTGGDNDTYPLWYAQEVENVRPDIRIIITTLLGTDWFIDDLRRKINESDPVPFSWSPDKYQGDKRDYVYYFNPGNIPDDKYFNIEDVMQFIGSDNQQDQVQMDNGQWINYLPTKHLYIPVDKQTVLQNGTVPPEDSSYIVPQVKFTINNNVLMKNDLAELNIIAANHWKRPIYFTSPYLSLGLNDYLEIDGLTYRLVPYKKSDSAGLFGNLNVNIPFMYDNLMHKFAFGGAQTPGTYFDETNRRELQLIRSSFTQLAIALALHQQKDSALQVLHYMDKNILPENFPYGYTSPGNIHDLYSTQTAYAYYLAGDTIRANQIVQDVMRDCEQQLNYYASLGSKLSGDLQQDEQSATYIIQQLQEMKHQFATPSKPAVKDSAAGK</sequence>
<keyword evidence="1" id="KW-1133">Transmembrane helix</keyword>
<dbReference type="EMBL" id="FPCJ01000001">
    <property type="protein sequence ID" value="SFV27083.1"/>
    <property type="molecule type" value="Genomic_DNA"/>
</dbReference>
<dbReference type="Pfam" id="PF11028">
    <property type="entry name" value="TMEM260-like"/>
    <property type="match status" value="1"/>
</dbReference>
<feature type="transmembrane region" description="Helical" evidence="1">
    <location>
        <begin position="220"/>
        <end position="238"/>
    </location>
</feature>
<evidence type="ECO:0000313" key="2">
    <source>
        <dbReference type="EMBL" id="SFV27083.1"/>
    </source>
</evidence>
<evidence type="ECO:0008006" key="4">
    <source>
        <dbReference type="Google" id="ProtNLM"/>
    </source>
</evidence>
<gene>
    <name evidence="2" type="ORF">SAMN05660895_0032</name>
</gene>
<dbReference type="PANTHER" id="PTHR16214">
    <property type="entry name" value="TRANSMEMBRANE PROTEIN 260"/>
    <property type="match status" value="1"/>
</dbReference>
<keyword evidence="3" id="KW-1185">Reference proteome</keyword>
<feature type="transmembrane region" description="Helical" evidence="1">
    <location>
        <begin position="7"/>
        <end position="26"/>
    </location>
</feature>
<protein>
    <recommendedName>
        <fullName evidence="4">DUF2723 domain-containing protein</fullName>
    </recommendedName>
</protein>
<dbReference type="InterPro" id="IPR021280">
    <property type="entry name" value="TMEM260-like"/>
</dbReference>
<proteinExistence type="predicted"/>
<dbReference type="Proteomes" id="UP000199537">
    <property type="component" value="Unassembled WGS sequence"/>
</dbReference>
<dbReference type="STRING" id="1393122.SAMN05660895_0032"/>
<feature type="transmembrane region" description="Helical" evidence="1">
    <location>
        <begin position="82"/>
        <end position="100"/>
    </location>
</feature>
<feature type="transmembrane region" description="Helical" evidence="1">
    <location>
        <begin position="521"/>
        <end position="539"/>
    </location>
</feature>
<dbReference type="OrthoDB" id="9807602at2"/>
<feature type="transmembrane region" description="Helical" evidence="1">
    <location>
        <begin position="258"/>
        <end position="281"/>
    </location>
</feature>
<dbReference type="RefSeq" id="WP_092456034.1">
    <property type="nucleotide sequence ID" value="NZ_FPCJ01000001.1"/>
</dbReference>